<sequence>MIYLLRLTFLSLALTGLSWGVVLLFGGEPPPGPVPLDVLLVLGLLILLPPRRWLTALTALLLTIGLVLLIARQAVWQILGRPLNLLLDAPLLKALEQLLRSNLGAPLAWLLILIVSVLALLLVWGLASQLGRLSCRRALQPVQWAMSGIALLGAIALGIGGWSMLGQEKSVKQAYAMPLANTLTNQTRLALKTLDQRRRFLAHLEKSGLSVAPLPGLAGKDVLLVFIESYGMSLYDDPASAERLEAVLRQMAPRLAGAGVETVSGRLRSPIRGGQSWLAHASVLSGITIDNDLDYRLLREHFSGSLVQDLAASGHQTLAVLPAITQPWPEGRVYGFDHLQVAKDIPYRGPALNWVTMPDQYTLTDFQRRLREPAEAPLFVHMALISSHAPWTPILPVLSWSAIDDGGVFDAWAQAGELPEALWRDMDRVREHYAQAVAYSLEVTLQWATRYLGEDALLMVMGDHPAAPLIVGEEASPDVPVHLFSQDPALLAPFHALGFQAGLTPRSGEDSSPMSAWRGILRDAFGRP</sequence>
<feature type="transmembrane region" description="Helical" evidence="1">
    <location>
        <begin position="60"/>
        <end position="79"/>
    </location>
</feature>
<dbReference type="Proteomes" id="UP000321272">
    <property type="component" value="Chromosome"/>
</dbReference>
<feature type="transmembrane region" description="Helical" evidence="1">
    <location>
        <begin position="107"/>
        <end position="127"/>
    </location>
</feature>
<dbReference type="OrthoDB" id="1376015at2"/>
<dbReference type="SUPFAM" id="SSF53649">
    <property type="entry name" value="Alkaline phosphatase-like"/>
    <property type="match status" value="1"/>
</dbReference>
<evidence type="ECO:0000313" key="2">
    <source>
        <dbReference type="EMBL" id="QEA39367.1"/>
    </source>
</evidence>
<dbReference type="Gene3D" id="3.40.720.10">
    <property type="entry name" value="Alkaline Phosphatase, subunit A"/>
    <property type="match status" value="1"/>
</dbReference>
<keyword evidence="1" id="KW-0812">Transmembrane</keyword>
<organism evidence="2 3">
    <name type="scientific">Pistricoccus aurantiacus</name>
    <dbReference type="NCBI Taxonomy" id="1883414"/>
    <lineage>
        <taxon>Bacteria</taxon>
        <taxon>Pseudomonadati</taxon>
        <taxon>Pseudomonadota</taxon>
        <taxon>Gammaproteobacteria</taxon>
        <taxon>Oceanospirillales</taxon>
        <taxon>Halomonadaceae</taxon>
        <taxon>Pistricoccus</taxon>
    </lineage>
</organism>
<feature type="transmembrane region" description="Helical" evidence="1">
    <location>
        <begin position="148"/>
        <end position="165"/>
    </location>
</feature>
<gene>
    <name evidence="2" type="ORF">FGL86_09950</name>
</gene>
<dbReference type="AlphaFoldDB" id="A0A5B8STV5"/>
<dbReference type="InterPro" id="IPR017850">
    <property type="entry name" value="Alkaline_phosphatase_core_sf"/>
</dbReference>
<protein>
    <submittedName>
        <fullName evidence="2">Alkaline phosphatase</fullName>
    </submittedName>
</protein>
<keyword evidence="1" id="KW-1133">Transmembrane helix</keyword>
<dbReference type="RefSeq" id="WP_147184419.1">
    <property type="nucleotide sequence ID" value="NZ_CP042382.1"/>
</dbReference>
<accession>A0A5B8STV5</accession>
<name>A0A5B8STV5_9GAMM</name>
<dbReference type="KEGG" id="paur:FGL86_09950"/>
<proteinExistence type="predicted"/>
<dbReference type="EMBL" id="CP042382">
    <property type="protein sequence ID" value="QEA39367.1"/>
    <property type="molecule type" value="Genomic_DNA"/>
</dbReference>
<evidence type="ECO:0000313" key="3">
    <source>
        <dbReference type="Proteomes" id="UP000321272"/>
    </source>
</evidence>
<keyword evidence="3" id="KW-1185">Reference proteome</keyword>
<reference evidence="2 3" key="1">
    <citation type="submission" date="2019-06" db="EMBL/GenBank/DDBJ databases">
        <title>Genome analyses of bacteria isolated from kimchi.</title>
        <authorList>
            <person name="Lee S."/>
            <person name="Ahn S."/>
            <person name="Roh S."/>
        </authorList>
    </citation>
    <scope>NUCLEOTIDE SEQUENCE [LARGE SCALE GENOMIC DNA]</scope>
    <source>
        <strain evidence="2 3">CBA4606</strain>
    </source>
</reference>
<keyword evidence="1" id="KW-0472">Membrane</keyword>
<feature type="transmembrane region" description="Helical" evidence="1">
    <location>
        <begin position="30"/>
        <end position="48"/>
    </location>
</feature>
<evidence type="ECO:0000256" key="1">
    <source>
        <dbReference type="SAM" id="Phobius"/>
    </source>
</evidence>